<dbReference type="EMBL" id="BJXR01000053">
    <property type="protein sequence ID" value="GEN12093.1"/>
    <property type="molecule type" value="Genomic_DNA"/>
</dbReference>
<dbReference type="AlphaFoldDB" id="A0A511TEL7"/>
<keyword evidence="4" id="KW-1185">Reference proteome</keyword>
<name>A0A511TEL7_MYXFU</name>
<feature type="signal peptide" evidence="1">
    <location>
        <begin position="1"/>
        <end position="24"/>
    </location>
</feature>
<feature type="chain" id="PRO_5022874466" description="Lipoprotein" evidence="1">
    <location>
        <begin position="25"/>
        <end position="88"/>
    </location>
</feature>
<dbReference type="OrthoDB" id="5510920at2"/>
<gene>
    <name evidence="2" type="ORF">MFU01_71300</name>
    <name evidence="3" type="ORF">SAMN05443572_111241</name>
</gene>
<keyword evidence="1" id="KW-0732">Signal</keyword>
<dbReference type="PROSITE" id="PS51257">
    <property type="entry name" value="PROKAR_LIPOPROTEIN"/>
    <property type="match status" value="1"/>
</dbReference>
<evidence type="ECO:0008006" key="6">
    <source>
        <dbReference type="Google" id="ProtNLM"/>
    </source>
</evidence>
<evidence type="ECO:0000313" key="5">
    <source>
        <dbReference type="Proteomes" id="UP000321514"/>
    </source>
</evidence>
<sequence length="88" mass="9160">MKQSLVVTAVLFSLSLLGCGGPVAEPEAASESSQDSTLSQLACSGHPACSSLVNKRCFNEGEAQTCCAGDTTGELYCVYSEGRLIFAY</sequence>
<dbReference type="Proteomes" id="UP000321514">
    <property type="component" value="Unassembled WGS sequence"/>
</dbReference>
<dbReference type="Proteomes" id="UP000183760">
    <property type="component" value="Unassembled WGS sequence"/>
</dbReference>
<accession>A0A511TEL7</accession>
<evidence type="ECO:0000313" key="4">
    <source>
        <dbReference type="Proteomes" id="UP000183760"/>
    </source>
</evidence>
<comment type="caution">
    <text evidence="2">The sequence shown here is derived from an EMBL/GenBank/DDBJ whole genome shotgun (WGS) entry which is preliminary data.</text>
</comment>
<reference evidence="2 5" key="2">
    <citation type="submission" date="2019-07" db="EMBL/GenBank/DDBJ databases">
        <title>Whole genome shotgun sequence of Myxococcus fulvus NBRC 100333.</title>
        <authorList>
            <person name="Hosoyama A."/>
            <person name="Uohara A."/>
            <person name="Ohji S."/>
            <person name="Ichikawa N."/>
        </authorList>
    </citation>
    <scope>NUCLEOTIDE SEQUENCE [LARGE SCALE GENOMIC DNA]</scope>
    <source>
        <strain evidence="2 5">NBRC 100333</strain>
    </source>
</reference>
<reference evidence="3 4" key="1">
    <citation type="submission" date="2016-10" db="EMBL/GenBank/DDBJ databases">
        <authorList>
            <person name="Varghese N."/>
            <person name="Submissions S."/>
        </authorList>
    </citation>
    <scope>NUCLEOTIDE SEQUENCE [LARGE SCALE GENOMIC DNA]</scope>
    <source>
        <strain evidence="3 4">DSM 16525</strain>
    </source>
</reference>
<organism evidence="2 5">
    <name type="scientific">Myxococcus fulvus</name>
    <dbReference type="NCBI Taxonomy" id="33"/>
    <lineage>
        <taxon>Bacteria</taxon>
        <taxon>Pseudomonadati</taxon>
        <taxon>Myxococcota</taxon>
        <taxon>Myxococcia</taxon>
        <taxon>Myxococcales</taxon>
        <taxon>Cystobacterineae</taxon>
        <taxon>Myxococcaceae</taxon>
        <taxon>Myxococcus</taxon>
    </lineage>
</organism>
<proteinExistence type="predicted"/>
<evidence type="ECO:0000313" key="3">
    <source>
        <dbReference type="EMBL" id="SEU36614.1"/>
    </source>
</evidence>
<evidence type="ECO:0000256" key="1">
    <source>
        <dbReference type="SAM" id="SignalP"/>
    </source>
</evidence>
<dbReference type="RefSeq" id="WP_143097401.1">
    <property type="nucleotide sequence ID" value="NZ_BJXR01000053.1"/>
</dbReference>
<protein>
    <recommendedName>
        <fullName evidence="6">Lipoprotein</fullName>
    </recommendedName>
</protein>
<evidence type="ECO:0000313" key="2">
    <source>
        <dbReference type="EMBL" id="GEN12093.1"/>
    </source>
</evidence>
<dbReference type="EMBL" id="FOIB01000011">
    <property type="protein sequence ID" value="SEU36614.1"/>
    <property type="molecule type" value="Genomic_DNA"/>
</dbReference>